<dbReference type="Pfam" id="PF00230">
    <property type="entry name" value="MIP"/>
    <property type="match status" value="1"/>
</dbReference>
<sequence>MSSHGPRIGWAIQSLGELIGTAMYMYLAIGGADAVSSATNGRSGSLGDAFAFGIALIVTSWAFFRISGSHFNPAISFSSLITGHLNIPRFIMYFIAQLLGAMLGVALVRGTTPSYETIGQVNELANGESIARGFFLEFFLTAILCFTYHLIVHEKNRSTFMFALPYGLAIFSCHLFATRYTNAAINPARALATSVVAGWFSPNHWIFWIGPLTGAILAAALHILFRFLDFDYHSAGIDAENQAQYQRAQDAVKRTHQINNTDQGGYYERNPNPNQNVNNDNNNV</sequence>
<dbReference type="PROSITE" id="PS00221">
    <property type="entry name" value="MIP"/>
    <property type="match status" value="1"/>
</dbReference>
<evidence type="ECO:0000256" key="8">
    <source>
        <dbReference type="RuleBase" id="RU000477"/>
    </source>
</evidence>
<proteinExistence type="inferred from homology"/>
<feature type="region of interest" description="Disordered" evidence="9">
    <location>
        <begin position="261"/>
        <end position="284"/>
    </location>
</feature>
<name>A0ABQ7KE25_9FUNG</name>
<comment type="caution">
    <text evidence="11">The sequence shown here is derived from an EMBL/GenBank/DDBJ whole genome shotgun (WGS) entry which is preliminary data.</text>
</comment>
<feature type="transmembrane region" description="Helical" evidence="10">
    <location>
        <begin position="130"/>
        <end position="151"/>
    </location>
</feature>
<keyword evidence="5 8" id="KW-0812">Transmembrane</keyword>
<accession>A0ABQ7KE25</accession>
<feature type="transmembrane region" description="Helical" evidence="10">
    <location>
        <begin position="90"/>
        <end position="110"/>
    </location>
</feature>
<dbReference type="InterPro" id="IPR023271">
    <property type="entry name" value="Aquaporin-like"/>
</dbReference>
<dbReference type="PANTHER" id="PTHR19139">
    <property type="entry name" value="AQUAPORIN TRANSPORTER"/>
    <property type="match status" value="1"/>
</dbReference>
<evidence type="ECO:0000256" key="6">
    <source>
        <dbReference type="ARBA" id="ARBA00022989"/>
    </source>
</evidence>
<dbReference type="PANTHER" id="PTHR19139:SF199">
    <property type="entry name" value="MIP17260P"/>
    <property type="match status" value="1"/>
</dbReference>
<keyword evidence="3 8" id="KW-0813">Transport</keyword>
<evidence type="ECO:0008006" key="13">
    <source>
        <dbReference type="Google" id="ProtNLM"/>
    </source>
</evidence>
<protein>
    <recommendedName>
        <fullName evidence="13">Aquaporin</fullName>
    </recommendedName>
</protein>
<dbReference type="SUPFAM" id="SSF81338">
    <property type="entry name" value="Aquaporin-like"/>
    <property type="match status" value="1"/>
</dbReference>
<dbReference type="InterPro" id="IPR034294">
    <property type="entry name" value="Aquaporin_transptr"/>
</dbReference>
<organism evidence="11 12">
    <name type="scientific">Linnemannia gamsii</name>
    <dbReference type="NCBI Taxonomy" id="64522"/>
    <lineage>
        <taxon>Eukaryota</taxon>
        <taxon>Fungi</taxon>
        <taxon>Fungi incertae sedis</taxon>
        <taxon>Mucoromycota</taxon>
        <taxon>Mortierellomycotina</taxon>
        <taxon>Mortierellomycetes</taxon>
        <taxon>Mortierellales</taxon>
        <taxon>Mortierellaceae</taxon>
        <taxon>Linnemannia</taxon>
    </lineage>
</organism>
<dbReference type="InterPro" id="IPR000425">
    <property type="entry name" value="MIP"/>
</dbReference>
<evidence type="ECO:0000256" key="10">
    <source>
        <dbReference type="SAM" id="Phobius"/>
    </source>
</evidence>
<feature type="compositionally biased region" description="Low complexity" evidence="9">
    <location>
        <begin position="270"/>
        <end position="284"/>
    </location>
</feature>
<dbReference type="EMBL" id="JAAAIM010000077">
    <property type="protein sequence ID" value="KAG0295706.1"/>
    <property type="molecule type" value="Genomic_DNA"/>
</dbReference>
<comment type="similarity">
    <text evidence="2 8">Belongs to the MIP/aquaporin (TC 1.A.8) family.</text>
</comment>
<keyword evidence="12" id="KW-1185">Reference proteome</keyword>
<reference evidence="11 12" key="1">
    <citation type="journal article" date="2020" name="Fungal Divers.">
        <title>Resolving the Mortierellaceae phylogeny through synthesis of multi-gene phylogenetics and phylogenomics.</title>
        <authorList>
            <person name="Vandepol N."/>
            <person name="Liber J."/>
            <person name="Desiro A."/>
            <person name="Na H."/>
            <person name="Kennedy M."/>
            <person name="Barry K."/>
            <person name="Grigoriev I.V."/>
            <person name="Miller A.N."/>
            <person name="O'Donnell K."/>
            <person name="Stajich J.E."/>
            <person name="Bonito G."/>
        </authorList>
    </citation>
    <scope>NUCLEOTIDE SEQUENCE [LARGE SCALE GENOMIC DNA]</scope>
    <source>
        <strain evidence="11 12">AD045</strain>
    </source>
</reference>
<dbReference type="PRINTS" id="PR00783">
    <property type="entry name" value="MINTRINSICP"/>
</dbReference>
<dbReference type="Gene3D" id="1.20.1080.10">
    <property type="entry name" value="Glycerol uptake facilitator protein"/>
    <property type="match status" value="1"/>
</dbReference>
<feature type="transmembrane region" description="Helical" evidence="10">
    <location>
        <begin position="205"/>
        <end position="225"/>
    </location>
</feature>
<evidence type="ECO:0000256" key="4">
    <source>
        <dbReference type="ARBA" id="ARBA00022475"/>
    </source>
</evidence>
<feature type="transmembrane region" description="Helical" evidence="10">
    <location>
        <begin position="49"/>
        <end position="69"/>
    </location>
</feature>
<evidence type="ECO:0000256" key="7">
    <source>
        <dbReference type="ARBA" id="ARBA00023136"/>
    </source>
</evidence>
<evidence type="ECO:0000256" key="2">
    <source>
        <dbReference type="ARBA" id="ARBA00006175"/>
    </source>
</evidence>
<comment type="subcellular location">
    <subcellularLocation>
        <location evidence="1">Cell membrane</location>
        <topology evidence="1">Multi-pass membrane protein</topology>
    </subcellularLocation>
</comment>
<keyword evidence="6 10" id="KW-1133">Transmembrane helix</keyword>
<feature type="transmembrane region" description="Helical" evidence="10">
    <location>
        <begin position="7"/>
        <end position="29"/>
    </location>
</feature>
<evidence type="ECO:0000256" key="3">
    <source>
        <dbReference type="ARBA" id="ARBA00022448"/>
    </source>
</evidence>
<keyword evidence="4" id="KW-1003">Cell membrane</keyword>
<keyword evidence="7 10" id="KW-0472">Membrane</keyword>
<evidence type="ECO:0000256" key="1">
    <source>
        <dbReference type="ARBA" id="ARBA00004651"/>
    </source>
</evidence>
<evidence type="ECO:0000256" key="5">
    <source>
        <dbReference type="ARBA" id="ARBA00022692"/>
    </source>
</evidence>
<evidence type="ECO:0000313" key="11">
    <source>
        <dbReference type="EMBL" id="KAG0295706.1"/>
    </source>
</evidence>
<evidence type="ECO:0000256" key="9">
    <source>
        <dbReference type="SAM" id="MobiDB-lite"/>
    </source>
</evidence>
<evidence type="ECO:0000313" key="12">
    <source>
        <dbReference type="Proteomes" id="UP001194696"/>
    </source>
</evidence>
<feature type="transmembrane region" description="Helical" evidence="10">
    <location>
        <begin position="163"/>
        <end position="185"/>
    </location>
</feature>
<dbReference type="Proteomes" id="UP001194696">
    <property type="component" value="Unassembled WGS sequence"/>
</dbReference>
<dbReference type="InterPro" id="IPR022357">
    <property type="entry name" value="MIP_CS"/>
</dbReference>
<gene>
    <name evidence="11" type="ORF">BGZ96_011173</name>
</gene>